<dbReference type="InterPro" id="IPR024752">
    <property type="entry name" value="Myb/SANT-like_dom"/>
</dbReference>
<keyword evidence="4" id="KW-1185">Reference proteome</keyword>
<proteinExistence type="predicted"/>
<dbReference type="AlphaFoldDB" id="A0ABD1FS56"/>
<feature type="domain" description="Myb/SANT-like" evidence="2">
    <location>
        <begin position="16"/>
        <end position="109"/>
    </location>
</feature>
<protein>
    <recommendedName>
        <fullName evidence="2">Myb/SANT-like domain-containing protein</fullName>
    </recommendedName>
</protein>
<feature type="compositionally biased region" description="Low complexity" evidence="1">
    <location>
        <begin position="238"/>
        <end position="254"/>
    </location>
</feature>
<organism evidence="3 4">
    <name type="scientific">Salvia divinorum</name>
    <name type="common">Maria pastora</name>
    <name type="synonym">Diviner's sage</name>
    <dbReference type="NCBI Taxonomy" id="28513"/>
    <lineage>
        <taxon>Eukaryota</taxon>
        <taxon>Viridiplantae</taxon>
        <taxon>Streptophyta</taxon>
        <taxon>Embryophyta</taxon>
        <taxon>Tracheophyta</taxon>
        <taxon>Spermatophyta</taxon>
        <taxon>Magnoliopsida</taxon>
        <taxon>eudicotyledons</taxon>
        <taxon>Gunneridae</taxon>
        <taxon>Pentapetalae</taxon>
        <taxon>asterids</taxon>
        <taxon>lamiids</taxon>
        <taxon>Lamiales</taxon>
        <taxon>Lamiaceae</taxon>
        <taxon>Nepetoideae</taxon>
        <taxon>Mentheae</taxon>
        <taxon>Salviinae</taxon>
        <taxon>Salvia</taxon>
        <taxon>Salvia subgen. Calosphace</taxon>
    </lineage>
</organism>
<reference evidence="3 4" key="1">
    <citation type="submission" date="2024-06" db="EMBL/GenBank/DDBJ databases">
        <title>A chromosome level genome sequence of Diviner's sage (Salvia divinorum).</title>
        <authorList>
            <person name="Ford S.A."/>
            <person name="Ro D.-K."/>
            <person name="Ness R.W."/>
            <person name="Phillips M.A."/>
        </authorList>
    </citation>
    <scope>NUCLEOTIDE SEQUENCE [LARGE SCALE GENOMIC DNA]</scope>
    <source>
        <strain evidence="3">SAF-2024a</strain>
        <tissue evidence="3">Leaf</tissue>
    </source>
</reference>
<evidence type="ECO:0000256" key="1">
    <source>
        <dbReference type="SAM" id="MobiDB-lite"/>
    </source>
</evidence>
<gene>
    <name evidence="3" type="ORF">AAHA92_30670</name>
</gene>
<feature type="region of interest" description="Disordered" evidence="1">
    <location>
        <begin position="229"/>
        <end position="263"/>
    </location>
</feature>
<evidence type="ECO:0000313" key="3">
    <source>
        <dbReference type="EMBL" id="KAL1534497.1"/>
    </source>
</evidence>
<dbReference type="Proteomes" id="UP001567538">
    <property type="component" value="Unassembled WGS sequence"/>
</dbReference>
<name>A0ABD1FS56_SALDI</name>
<dbReference type="Pfam" id="PF12776">
    <property type="entry name" value="Myb_DNA-bind_3"/>
    <property type="match status" value="1"/>
</dbReference>
<comment type="caution">
    <text evidence="3">The sequence shown here is derived from an EMBL/GenBank/DDBJ whole genome shotgun (WGS) entry which is preliminary data.</text>
</comment>
<accession>A0ABD1FS56</accession>
<evidence type="ECO:0000259" key="2">
    <source>
        <dbReference type="Pfam" id="PF12776"/>
    </source>
</evidence>
<sequence length="263" mass="29400">MSIDIPNQKTFFYNGKWTPKTDNLLLSNIIRMRGARPWQGNTIPDSVVLEAAAAINQEIGGQLTVTDLNIRLKVLRERYTTFNQLVTTKGVYWDIPYHVVLAAEEVWKKIFQRNAFAGAYYHRDEPAFNQLATMFGLSDIKVEDEPEVIVISDTTEVVEHGLGKNAYSPTDTEEVTSPNTCITPRVRRKLFTEATTSKEDRKSSNVAPAYYPVSCNKGGLMLKVENQAPCHSIPPTKSVPKSSPNASSSASWSPFGRDWKPTS</sequence>
<dbReference type="EMBL" id="JBEAFC010000012">
    <property type="protein sequence ID" value="KAL1534497.1"/>
    <property type="molecule type" value="Genomic_DNA"/>
</dbReference>
<evidence type="ECO:0000313" key="4">
    <source>
        <dbReference type="Proteomes" id="UP001567538"/>
    </source>
</evidence>